<gene>
    <name evidence="2" type="ORF">TWF730_007247</name>
</gene>
<sequence length="83" mass="9095">MKFTTVATIAALFAAAQCAPAAAPEAVAAPWFWEKELDYARCAKATHKDNAENPMLTDFCVKNCNNCVRMKAECPKLKLVCNI</sequence>
<name>A0AAV9V768_9PEZI</name>
<evidence type="ECO:0000313" key="2">
    <source>
        <dbReference type="EMBL" id="KAK6357890.1"/>
    </source>
</evidence>
<evidence type="ECO:0000313" key="3">
    <source>
        <dbReference type="Proteomes" id="UP001373714"/>
    </source>
</evidence>
<keyword evidence="3" id="KW-1185">Reference proteome</keyword>
<organism evidence="2 3">
    <name type="scientific">Orbilia blumenaviensis</name>
    <dbReference type="NCBI Taxonomy" id="1796055"/>
    <lineage>
        <taxon>Eukaryota</taxon>
        <taxon>Fungi</taxon>
        <taxon>Dikarya</taxon>
        <taxon>Ascomycota</taxon>
        <taxon>Pezizomycotina</taxon>
        <taxon>Orbiliomycetes</taxon>
        <taxon>Orbiliales</taxon>
        <taxon>Orbiliaceae</taxon>
        <taxon>Orbilia</taxon>
    </lineage>
</organism>
<reference evidence="2 3" key="1">
    <citation type="submission" date="2019-10" db="EMBL/GenBank/DDBJ databases">
        <authorList>
            <person name="Palmer J.M."/>
        </authorList>
    </citation>
    <scope>NUCLEOTIDE SEQUENCE [LARGE SCALE GENOMIC DNA]</scope>
    <source>
        <strain evidence="2 3">TWF730</strain>
    </source>
</reference>
<dbReference type="AlphaFoldDB" id="A0AAV9V768"/>
<keyword evidence="1" id="KW-0732">Signal</keyword>
<dbReference type="EMBL" id="JAVHNS010000004">
    <property type="protein sequence ID" value="KAK6357890.1"/>
    <property type="molecule type" value="Genomic_DNA"/>
</dbReference>
<protein>
    <submittedName>
        <fullName evidence="2">Uncharacterized protein</fullName>
    </submittedName>
</protein>
<accession>A0AAV9V768</accession>
<evidence type="ECO:0000256" key="1">
    <source>
        <dbReference type="SAM" id="SignalP"/>
    </source>
</evidence>
<feature type="chain" id="PRO_5043463093" evidence="1">
    <location>
        <begin position="19"/>
        <end position="83"/>
    </location>
</feature>
<feature type="signal peptide" evidence="1">
    <location>
        <begin position="1"/>
        <end position="18"/>
    </location>
</feature>
<comment type="caution">
    <text evidence="2">The sequence shown here is derived from an EMBL/GenBank/DDBJ whole genome shotgun (WGS) entry which is preliminary data.</text>
</comment>
<proteinExistence type="predicted"/>
<dbReference type="Proteomes" id="UP001373714">
    <property type="component" value="Unassembled WGS sequence"/>
</dbReference>